<name>A0A7S0Q653_9EUKA</name>
<dbReference type="InterPro" id="IPR029314">
    <property type="entry name" value="FANCI_S4"/>
</dbReference>
<organism evidence="3">
    <name type="scientific">Coccolithus braarudii</name>
    <dbReference type="NCBI Taxonomy" id="221442"/>
    <lineage>
        <taxon>Eukaryota</taxon>
        <taxon>Haptista</taxon>
        <taxon>Haptophyta</taxon>
        <taxon>Prymnesiophyceae</taxon>
        <taxon>Coccolithales</taxon>
        <taxon>Coccolithaceae</taxon>
        <taxon>Coccolithus</taxon>
    </lineage>
</organism>
<feature type="region of interest" description="Disordered" evidence="1">
    <location>
        <begin position="141"/>
        <end position="241"/>
    </location>
</feature>
<dbReference type="PANTHER" id="PTHR21818">
    <property type="entry name" value="BC025462 PROTEIN"/>
    <property type="match status" value="1"/>
</dbReference>
<dbReference type="InterPro" id="IPR026171">
    <property type="entry name" value="FANCI"/>
</dbReference>
<dbReference type="PANTHER" id="PTHR21818:SF0">
    <property type="entry name" value="FANCONI ANEMIA GROUP I PROTEIN"/>
    <property type="match status" value="1"/>
</dbReference>
<feature type="compositionally biased region" description="Basic and acidic residues" evidence="1">
    <location>
        <begin position="141"/>
        <end position="167"/>
    </location>
</feature>
<gene>
    <name evidence="3" type="ORF">CPEL01642_LOCUS19300</name>
</gene>
<feature type="compositionally biased region" description="Acidic residues" evidence="1">
    <location>
        <begin position="230"/>
        <end position="241"/>
    </location>
</feature>
<feature type="domain" description="FANCI solenoid 4" evidence="2">
    <location>
        <begin position="16"/>
        <end position="138"/>
    </location>
</feature>
<evidence type="ECO:0000256" key="1">
    <source>
        <dbReference type="SAM" id="MobiDB-lite"/>
    </source>
</evidence>
<sequence length="241" mass="26992">MLISNLALGCHARVEGSTGQQLLRLCGATFRQLEALYKWTSTVSARLEGLISLVSHELQPALYRVISYTSTCQQGESLAKVKREAKLIPSLVQQVEKWEATVVKLSKKLSSKTTKRDFIKLMRRSTNRDFKISGHEVEKLLHEREEREQQKEKQREEKEHRKEERVAKKMKSGGGSSRNKGKENVGGATGARKSTGVSGAQLADAEEDGDEGERAARDTYGEYSYGEMLVDGEEDGEENED</sequence>
<accession>A0A7S0Q653</accession>
<protein>
    <recommendedName>
        <fullName evidence="2">FANCI solenoid 4 domain-containing protein</fullName>
    </recommendedName>
</protein>
<dbReference type="Pfam" id="PF14678">
    <property type="entry name" value="FANCI_S4"/>
    <property type="match status" value="1"/>
</dbReference>
<evidence type="ECO:0000313" key="3">
    <source>
        <dbReference type="EMBL" id="CAD8615919.1"/>
    </source>
</evidence>
<dbReference type="EMBL" id="HBEY01040368">
    <property type="protein sequence ID" value="CAD8615919.1"/>
    <property type="molecule type" value="Transcribed_RNA"/>
</dbReference>
<reference evidence="3" key="1">
    <citation type="submission" date="2021-01" db="EMBL/GenBank/DDBJ databases">
        <authorList>
            <person name="Corre E."/>
            <person name="Pelletier E."/>
            <person name="Niang G."/>
            <person name="Scheremetjew M."/>
            <person name="Finn R."/>
            <person name="Kale V."/>
            <person name="Holt S."/>
            <person name="Cochrane G."/>
            <person name="Meng A."/>
            <person name="Brown T."/>
            <person name="Cohen L."/>
        </authorList>
    </citation>
    <scope>NUCLEOTIDE SEQUENCE</scope>
    <source>
        <strain evidence="3">PLY182g</strain>
    </source>
</reference>
<dbReference type="AlphaFoldDB" id="A0A7S0Q653"/>
<dbReference type="GO" id="GO:0070182">
    <property type="term" value="F:DNA polymerase binding"/>
    <property type="evidence" value="ECO:0007669"/>
    <property type="project" value="TreeGrafter"/>
</dbReference>
<evidence type="ECO:0000259" key="2">
    <source>
        <dbReference type="Pfam" id="PF14678"/>
    </source>
</evidence>
<proteinExistence type="predicted"/>
<dbReference type="GO" id="GO:0006281">
    <property type="term" value="P:DNA repair"/>
    <property type="evidence" value="ECO:0007669"/>
    <property type="project" value="InterPro"/>
</dbReference>